<proteinExistence type="predicted"/>
<dbReference type="AlphaFoldDB" id="A0AAD8JX54"/>
<dbReference type="EMBL" id="JAUHHV010000010">
    <property type="protein sequence ID" value="KAK1411299.1"/>
    <property type="molecule type" value="Genomic_DNA"/>
</dbReference>
<dbReference type="Proteomes" id="UP001229421">
    <property type="component" value="Unassembled WGS sequence"/>
</dbReference>
<protein>
    <submittedName>
        <fullName evidence="1">Uncharacterized protein</fullName>
    </submittedName>
</protein>
<evidence type="ECO:0000313" key="2">
    <source>
        <dbReference type="Proteomes" id="UP001229421"/>
    </source>
</evidence>
<name>A0AAD8JX54_TARER</name>
<keyword evidence="2" id="KW-1185">Reference proteome</keyword>
<sequence length="127" mass="14409">MSTHHILGLKKVPRQFMNEWRVFYLLESLSGSFFLELIATGGEEIESTASNASSDKVFFLFMDYNDLKLAISGFHAHGLPYYSFFDSSGMPAKRIASRLACKSISSSILTLYEIELFQFMRESALVE</sequence>
<comment type="caution">
    <text evidence="1">The sequence shown here is derived from an EMBL/GenBank/DDBJ whole genome shotgun (WGS) entry which is preliminary data.</text>
</comment>
<accession>A0AAD8JX54</accession>
<gene>
    <name evidence="1" type="ORF">QVD17_37846</name>
</gene>
<reference evidence="1" key="1">
    <citation type="journal article" date="2023" name="bioRxiv">
        <title>Improved chromosome-level genome assembly for marigold (Tagetes erecta).</title>
        <authorList>
            <person name="Jiang F."/>
            <person name="Yuan L."/>
            <person name="Wang S."/>
            <person name="Wang H."/>
            <person name="Xu D."/>
            <person name="Wang A."/>
            <person name="Fan W."/>
        </authorList>
    </citation>
    <scope>NUCLEOTIDE SEQUENCE</scope>
    <source>
        <strain evidence="1">WSJ</strain>
        <tissue evidence="1">Leaf</tissue>
    </source>
</reference>
<organism evidence="1 2">
    <name type="scientific">Tagetes erecta</name>
    <name type="common">African marigold</name>
    <dbReference type="NCBI Taxonomy" id="13708"/>
    <lineage>
        <taxon>Eukaryota</taxon>
        <taxon>Viridiplantae</taxon>
        <taxon>Streptophyta</taxon>
        <taxon>Embryophyta</taxon>
        <taxon>Tracheophyta</taxon>
        <taxon>Spermatophyta</taxon>
        <taxon>Magnoliopsida</taxon>
        <taxon>eudicotyledons</taxon>
        <taxon>Gunneridae</taxon>
        <taxon>Pentapetalae</taxon>
        <taxon>asterids</taxon>
        <taxon>campanulids</taxon>
        <taxon>Asterales</taxon>
        <taxon>Asteraceae</taxon>
        <taxon>Asteroideae</taxon>
        <taxon>Heliantheae alliance</taxon>
        <taxon>Tageteae</taxon>
        <taxon>Tagetes</taxon>
    </lineage>
</organism>
<evidence type="ECO:0000313" key="1">
    <source>
        <dbReference type="EMBL" id="KAK1411299.1"/>
    </source>
</evidence>